<evidence type="ECO:0000256" key="7">
    <source>
        <dbReference type="ARBA" id="ARBA00044770"/>
    </source>
</evidence>
<accession>A0A936ZPE6</accession>
<dbReference type="SUPFAM" id="SSF53955">
    <property type="entry name" value="Lysozyme-like"/>
    <property type="match status" value="1"/>
</dbReference>
<dbReference type="Pfam" id="PF00912">
    <property type="entry name" value="Transgly"/>
    <property type="match status" value="1"/>
</dbReference>
<dbReference type="InterPro" id="IPR050396">
    <property type="entry name" value="Glycosyltr_51/Transpeptidase"/>
</dbReference>
<protein>
    <recommendedName>
        <fullName evidence="7">peptidoglycan glycosyltransferase</fullName>
        <ecNumber evidence="7">2.4.99.28</ecNumber>
    </recommendedName>
</protein>
<evidence type="ECO:0000256" key="8">
    <source>
        <dbReference type="ARBA" id="ARBA00049902"/>
    </source>
</evidence>
<keyword evidence="12" id="KW-1185">Reference proteome</keyword>
<keyword evidence="3" id="KW-0378">Hydrolase</keyword>
<evidence type="ECO:0000259" key="10">
    <source>
        <dbReference type="Pfam" id="PF00912"/>
    </source>
</evidence>
<feature type="domain" description="Glycosyl transferase family 51" evidence="10">
    <location>
        <begin position="138"/>
        <end position="331"/>
    </location>
</feature>
<comment type="caution">
    <text evidence="11">The sequence shown here is derived from an EMBL/GenBank/DDBJ whole genome shotgun (WGS) entry which is preliminary data.</text>
</comment>
<keyword evidence="2" id="KW-0121">Carboxypeptidase</keyword>
<dbReference type="EC" id="2.4.99.28" evidence="7"/>
<keyword evidence="3" id="KW-0645">Protease</keyword>
<evidence type="ECO:0000313" key="11">
    <source>
        <dbReference type="EMBL" id="MBL0421075.1"/>
    </source>
</evidence>
<gene>
    <name evidence="11" type="ORF">JI739_12020</name>
</gene>
<dbReference type="Proteomes" id="UP000613011">
    <property type="component" value="Unassembled WGS sequence"/>
</dbReference>
<evidence type="ECO:0000256" key="3">
    <source>
        <dbReference type="ARBA" id="ARBA00022670"/>
    </source>
</evidence>
<evidence type="ECO:0000256" key="6">
    <source>
        <dbReference type="ARBA" id="ARBA00023268"/>
    </source>
</evidence>
<evidence type="ECO:0000256" key="9">
    <source>
        <dbReference type="SAM" id="MobiDB-lite"/>
    </source>
</evidence>
<dbReference type="GO" id="GO:0008955">
    <property type="term" value="F:peptidoglycan glycosyltransferase activity"/>
    <property type="evidence" value="ECO:0007669"/>
    <property type="project" value="UniProtKB-EC"/>
</dbReference>
<organism evidence="11 12">
    <name type="scientific">Ramlibacter aurantiacus</name>
    <dbReference type="NCBI Taxonomy" id="2801330"/>
    <lineage>
        <taxon>Bacteria</taxon>
        <taxon>Pseudomonadati</taxon>
        <taxon>Pseudomonadota</taxon>
        <taxon>Betaproteobacteria</taxon>
        <taxon>Burkholderiales</taxon>
        <taxon>Comamonadaceae</taxon>
        <taxon>Ramlibacter</taxon>
    </lineage>
</organism>
<reference evidence="11" key="1">
    <citation type="submission" date="2021-01" db="EMBL/GenBank/DDBJ databases">
        <title>Ramlibacter sp. strain AW1 16S ribosomal RNA gene Genome sequencing and assembly.</title>
        <authorList>
            <person name="Kang M."/>
        </authorList>
    </citation>
    <scope>NUCLEOTIDE SEQUENCE</scope>
    <source>
        <strain evidence="11">AW1</strain>
    </source>
</reference>
<dbReference type="Gene3D" id="1.10.3810.10">
    <property type="entry name" value="Biosynthetic peptidoglycan transglycosylase-like"/>
    <property type="match status" value="1"/>
</dbReference>
<proteinExistence type="predicted"/>
<evidence type="ECO:0000256" key="5">
    <source>
        <dbReference type="ARBA" id="ARBA00022679"/>
    </source>
</evidence>
<dbReference type="PANTHER" id="PTHR32282">
    <property type="entry name" value="BINDING PROTEIN TRANSPEPTIDASE, PUTATIVE-RELATED"/>
    <property type="match status" value="1"/>
</dbReference>
<evidence type="ECO:0000256" key="4">
    <source>
        <dbReference type="ARBA" id="ARBA00022676"/>
    </source>
</evidence>
<dbReference type="InterPro" id="IPR036950">
    <property type="entry name" value="PBP_transglycosylase"/>
</dbReference>
<evidence type="ECO:0000256" key="1">
    <source>
        <dbReference type="ARBA" id="ARBA00004752"/>
    </source>
</evidence>
<dbReference type="InterPro" id="IPR001264">
    <property type="entry name" value="Glyco_trans_51"/>
</dbReference>
<keyword evidence="5" id="KW-0808">Transferase</keyword>
<sequence length="1027" mass="112831">MKRFRLGPLRVLQLLLVLVLLLAGAAVAWEIHTSTLQARYFSAWARELRFEVQPGPRTDTRYPRFGPYDERLGHTRLPEWLQRLDERGFRVTAQAKQSPDLVRHLDRGLFPPYREKAQAGLSIVDCRREPIFQSIFPQRAYPSFEAIPPLLVQVLAFIENREIVDATAPRHNPAVEWPRLGQAVLDQAVKANDPAHQGAGGSTLATQLEKFRHSEDGRTAHILDKGRQMVSASLRAYLDGELTAGARQRIVLDYINSLPLGAQRHYGEVIGVQDGLRLWFGADPAVVDAALRGNPADPAARDAQALGLRQVLALLIAQRRPSFYLGPAKDRLNSVVDAYLRVLADAGVVGPTLRDAALSAPLQVREAAPDVPTALHVGDRKAVNSLRVELASLLDTPRLYDLDRLDLHVTGTFDHPLQKAVTETLRQLRDPAHARAAGLLGPGLIEGGDAAEILYTFTLYERGEGVNRVRVQTDNLDQPLDLNAGGKLELGSTAKLRTLVSYLEIVAALHAEMAADSPRQLAERQVSRRDRLSRWAVEHLTSAPDKSLPAMLQAALQRRYSASPAETFFTGSGAHTFGNFNASDNGKVMSVADAFRDSVNLVFVRLMRDIVHHHIYRTPGEAERILEDPTHPQRAELLARFADEEGSRFLRQFHARHRGQDVSQVLESIAAQVRPTPLRLAVIFRSANPGGSFEDFLGFMARQPVASAVPEASLKPLFERHGPDRFSLADRAYLARVHPLELWLAGYLARHPQAGLQEVIDASRSERQEVYQWLFRSRAKRGQDTRIQSLLEVDAFARIHRSWKRLGFPFDSLVPSYATALGSSGDRPAALAELVGIVLNDGVRLPSIRVEAMRFAADSPYEAVLETRPSTGERVLPPAVAAAVRQAMTRVVAEGTARRVHGALDPADGPPIRVGGKTGTGDNRLESHGRGGALVSSRPVSRTATFVFFMGDRFYGTVTAYVPGRAADAHRFTSALPVQVLKTLAPQLRPLLNPAASAGCAPGRTPMEDAAALVLTSGKRRATPTIP</sequence>
<evidence type="ECO:0000256" key="2">
    <source>
        <dbReference type="ARBA" id="ARBA00022645"/>
    </source>
</evidence>
<dbReference type="PANTHER" id="PTHR32282:SF24">
    <property type="entry name" value="GLYCOSYL TRANSFERASE FAMILY 51 DOMAIN-CONTAINING PROTEIN"/>
    <property type="match status" value="1"/>
</dbReference>
<dbReference type="RefSeq" id="WP_201684159.1">
    <property type="nucleotide sequence ID" value="NZ_JAEQNA010000004.1"/>
</dbReference>
<evidence type="ECO:0000313" key="12">
    <source>
        <dbReference type="Proteomes" id="UP000613011"/>
    </source>
</evidence>
<dbReference type="SUPFAM" id="SSF56601">
    <property type="entry name" value="beta-lactamase/transpeptidase-like"/>
    <property type="match status" value="2"/>
</dbReference>
<feature type="region of interest" description="Disordered" evidence="9">
    <location>
        <begin position="902"/>
        <end position="936"/>
    </location>
</feature>
<dbReference type="EMBL" id="JAEQNA010000004">
    <property type="protein sequence ID" value="MBL0421075.1"/>
    <property type="molecule type" value="Genomic_DNA"/>
</dbReference>
<name>A0A936ZPE6_9BURK</name>
<dbReference type="AlphaFoldDB" id="A0A936ZPE6"/>
<dbReference type="GO" id="GO:0009252">
    <property type="term" value="P:peptidoglycan biosynthetic process"/>
    <property type="evidence" value="ECO:0007669"/>
    <property type="project" value="TreeGrafter"/>
</dbReference>
<dbReference type="InterPro" id="IPR012338">
    <property type="entry name" value="Beta-lactam/transpept-like"/>
</dbReference>
<comment type="pathway">
    <text evidence="1">Cell wall biogenesis; peptidoglycan biosynthesis.</text>
</comment>
<dbReference type="GO" id="GO:0004180">
    <property type="term" value="F:carboxypeptidase activity"/>
    <property type="evidence" value="ECO:0007669"/>
    <property type="project" value="UniProtKB-KW"/>
</dbReference>
<keyword evidence="4" id="KW-0328">Glycosyltransferase</keyword>
<dbReference type="InterPro" id="IPR023346">
    <property type="entry name" value="Lysozyme-like_dom_sf"/>
</dbReference>
<keyword evidence="6" id="KW-0511">Multifunctional enzyme</keyword>
<dbReference type="GO" id="GO:0006508">
    <property type="term" value="P:proteolysis"/>
    <property type="evidence" value="ECO:0007669"/>
    <property type="project" value="UniProtKB-KW"/>
</dbReference>
<comment type="catalytic activity">
    <reaction evidence="8">
        <text>[GlcNAc-(1-&gt;4)-Mur2Ac(oyl-L-Ala-gamma-D-Glu-L-Lys-D-Ala-D-Ala)](n)-di-trans,octa-cis-undecaprenyl diphosphate + beta-D-GlcNAc-(1-&gt;4)-Mur2Ac(oyl-L-Ala-gamma-D-Glu-L-Lys-D-Ala-D-Ala)-di-trans,octa-cis-undecaprenyl diphosphate = [GlcNAc-(1-&gt;4)-Mur2Ac(oyl-L-Ala-gamma-D-Glu-L-Lys-D-Ala-D-Ala)](n+1)-di-trans,octa-cis-undecaprenyl diphosphate + di-trans,octa-cis-undecaprenyl diphosphate + H(+)</text>
        <dbReference type="Rhea" id="RHEA:23708"/>
        <dbReference type="Rhea" id="RHEA-COMP:9602"/>
        <dbReference type="Rhea" id="RHEA-COMP:9603"/>
        <dbReference type="ChEBI" id="CHEBI:15378"/>
        <dbReference type="ChEBI" id="CHEBI:58405"/>
        <dbReference type="ChEBI" id="CHEBI:60033"/>
        <dbReference type="ChEBI" id="CHEBI:78435"/>
        <dbReference type="EC" id="2.4.99.28"/>
    </reaction>
</comment>
<dbReference type="Gene3D" id="3.40.710.10">
    <property type="entry name" value="DD-peptidase/beta-lactamase superfamily"/>
    <property type="match status" value="1"/>
</dbReference>
<dbReference type="GO" id="GO:0030288">
    <property type="term" value="C:outer membrane-bounded periplasmic space"/>
    <property type="evidence" value="ECO:0007669"/>
    <property type="project" value="TreeGrafter"/>
</dbReference>